<reference evidence="2" key="1">
    <citation type="submission" date="2018-12" db="EMBL/GenBank/DDBJ databases">
        <authorList>
            <person name="Syme R.A."/>
            <person name="Farfan-Caceres L."/>
            <person name="Lichtenzveig J."/>
        </authorList>
    </citation>
    <scope>NUCLEOTIDE SEQUENCE</scope>
    <source>
        <strain evidence="2">Al4</strain>
    </source>
</reference>
<feature type="compositionally biased region" description="Basic and acidic residues" evidence="1">
    <location>
        <begin position="200"/>
        <end position="213"/>
    </location>
</feature>
<gene>
    <name evidence="2" type="ORF">EKO04_001098</name>
</gene>
<dbReference type="EMBL" id="RZGK01000002">
    <property type="protein sequence ID" value="KAF9701487.1"/>
    <property type="molecule type" value="Genomic_DNA"/>
</dbReference>
<evidence type="ECO:0000313" key="3">
    <source>
        <dbReference type="Proteomes" id="UP000651452"/>
    </source>
</evidence>
<organism evidence="2 3">
    <name type="scientific">Ascochyta lentis</name>
    <dbReference type="NCBI Taxonomy" id="205686"/>
    <lineage>
        <taxon>Eukaryota</taxon>
        <taxon>Fungi</taxon>
        <taxon>Dikarya</taxon>
        <taxon>Ascomycota</taxon>
        <taxon>Pezizomycotina</taxon>
        <taxon>Dothideomycetes</taxon>
        <taxon>Pleosporomycetidae</taxon>
        <taxon>Pleosporales</taxon>
        <taxon>Pleosporineae</taxon>
        <taxon>Didymellaceae</taxon>
        <taxon>Ascochyta</taxon>
    </lineage>
</organism>
<dbReference type="Proteomes" id="UP000651452">
    <property type="component" value="Unassembled WGS sequence"/>
</dbReference>
<feature type="compositionally biased region" description="Acidic residues" evidence="1">
    <location>
        <begin position="240"/>
        <end position="260"/>
    </location>
</feature>
<feature type="compositionally biased region" description="Acidic residues" evidence="1">
    <location>
        <begin position="214"/>
        <end position="231"/>
    </location>
</feature>
<proteinExistence type="predicted"/>
<reference evidence="2" key="2">
    <citation type="submission" date="2020-09" db="EMBL/GenBank/DDBJ databases">
        <title>Reference genome assembly for Australian Ascochyta lentis isolate Al4.</title>
        <authorList>
            <person name="Lee R.C."/>
            <person name="Farfan-Caceres L.M."/>
            <person name="Debler J.W."/>
            <person name="Williams A.H."/>
            <person name="Henares B.M."/>
        </authorList>
    </citation>
    <scope>NUCLEOTIDE SEQUENCE</scope>
    <source>
        <strain evidence="2">Al4</strain>
    </source>
</reference>
<protein>
    <submittedName>
        <fullName evidence="2">Uncharacterized protein</fullName>
    </submittedName>
</protein>
<name>A0A8H7JEH1_9PLEO</name>
<dbReference type="OrthoDB" id="5343383at2759"/>
<comment type="caution">
    <text evidence="2">The sequence shown here is derived from an EMBL/GenBank/DDBJ whole genome shotgun (WGS) entry which is preliminary data.</text>
</comment>
<dbReference type="PANTHER" id="PTHR42029">
    <property type="entry name" value="AN04G07800"/>
    <property type="match status" value="1"/>
</dbReference>
<evidence type="ECO:0000256" key="1">
    <source>
        <dbReference type="SAM" id="MobiDB-lite"/>
    </source>
</evidence>
<sequence>MFCSTSTLSTSTLPELAFSSIKVMYSRDECIVAVSDFYDFVGKMFMDVQSSIIYPPSDGWPNMTPEVMGCLGKNEEVISLLRHLPYLEDKPYSERPDCLPNECRPLDWKTTVDNLKDGEEDNEGVLFQTEGQVHRFGDRIPKHCVGLMDVVTESGDGIQNVMLLDVENGLVYWMDCPKHVLEACEPKPSSSVSPLVGEAEAEKGDKADVTGRGDEDESDDKVSDNETETGETETPPTSNDDNDENEEEESEKDEEEEESVSSDYCGVKWGPCWPVRDFFAMLKNHFVKLNWIPYSPRAIIDIWTDETSSGLVIPEGLPQLLQSVYRKHGWPDLEVYKKEECLAELKQVLHEKYPDFH</sequence>
<evidence type="ECO:0000313" key="2">
    <source>
        <dbReference type="EMBL" id="KAF9701487.1"/>
    </source>
</evidence>
<keyword evidence="3" id="KW-1185">Reference proteome</keyword>
<accession>A0A8H7JEH1</accession>
<feature type="region of interest" description="Disordered" evidence="1">
    <location>
        <begin position="184"/>
        <end position="262"/>
    </location>
</feature>
<dbReference type="PANTHER" id="PTHR42029:SF3">
    <property type="entry name" value="AN04G07800"/>
    <property type="match status" value="1"/>
</dbReference>
<dbReference type="AlphaFoldDB" id="A0A8H7JEH1"/>